<feature type="compositionally biased region" description="Polar residues" evidence="1">
    <location>
        <begin position="298"/>
        <end position="308"/>
    </location>
</feature>
<name>A0A0C1UMZ5_9CYAN</name>
<sequence>MQQSHSLDFKLVQRVCLLQQALDQALDSLDELTAQVQDKYWVETQLASTEKYANVQQQAINHLKQQLAQFTEIQDHLLGVMGFRLNELIDQQQQGFDQLNLQFQQSHTELQTYLQYLTQQQQAGSMLPKDADAYYRSLEEEVMVARSMAVHLSQYLGLAKQHLDHLNTDLDNHHLNLGHIIQTIQAMIAELAKFDQTPTRPQPQAVQPHQTLTEVSDKRSPADLDTADPPDIEALQATVRRQAARIQELQGALAAHVDQETRLRQRCQKVAVERDYYYRQLQQQASASKAKIEPLPSAPTSSCPSPQADSDLPRIPQRRPRSRPSQPIQPLRLPEEL</sequence>
<reference evidence="2" key="1">
    <citation type="submission" date="2014-11" db="EMBL/GenBank/DDBJ databases">
        <authorList>
            <person name="Malar M.C."/>
            <person name="Sen D."/>
            <person name="Tripathy S."/>
        </authorList>
    </citation>
    <scope>NUCLEOTIDE SEQUENCE</scope>
    <source>
        <strain evidence="2">BDU141951</strain>
    </source>
</reference>
<comment type="caution">
    <text evidence="2">The sequence shown here is derived from an EMBL/GenBank/DDBJ whole genome shotgun (WGS) entry which is preliminary data.</text>
</comment>
<protein>
    <submittedName>
        <fullName evidence="2">Uncharacterized protein</fullName>
    </submittedName>
</protein>
<feature type="compositionally biased region" description="Low complexity" evidence="1">
    <location>
        <begin position="323"/>
        <end position="337"/>
    </location>
</feature>
<gene>
    <name evidence="2" type="ORF">QQ91_005310</name>
</gene>
<proteinExistence type="predicted"/>
<reference evidence="2" key="3">
    <citation type="submission" date="2020-02" db="EMBL/GenBank/DDBJ databases">
        <authorList>
            <person name="Sarangi A.N."/>
            <person name="Ghosh S."/>
            <person name="Mukherjee M."/>
            <person name="Tripathy S."/>
        </authorList>
    </citation>
    <scope>NUCLEOTIDE SEQUENCE</scope>
    <source>
        <strain evidence="2">BDU141951</strain>
    </source>
</reference>
<evidence type="ECO:0000313" key="2">
    <source>
        <dbReference type="EMBL" id="NEV66525.1"/>
    </source>
</evidence>
<feature type="compositionally biased region" description="Polar residues" evidence="1">
    <location>
        <begin position="197"/>
        <end position="214"/>
    </location>
</feature>
<reference evidence="2" key="2">
    <citation type="journal article" date="2015" name="Genome Announc.">
        <title>Draft Genome Sequence of Filamentous Marine Cyanobacterium Lyngbya confervoides Strain BDU141951.</title>
        <authorList>
            <person name="Chandrababunaidu M.M."/>
            <person name="Sen D."/>
            <person name="Tripathy S."/>
        </authorList>
    </citation>
    <scope>NUCLEOTIDE SEQUENCE</scope>
    <source>
        <strain evidence="2">BDU141951</strain>
    </source>
</reference>
<evidence type="ECO:0000256" key="1">
    <source>
        <dbReference type="SAM" id="MobiDB-lite"/>
    </source>
</evidence>
<organism evidence="2">
    <name type="scientific">Lyngbya confervoides BDU141951</name>
    <dbReference type="NCBI Taxonomy" id="1574623"/>
    <lineage>
        <taxon>Bacteria</taxon>
        <taxon>Bacillati</taxon>
        <taxon>Cyanobacteriota</taxon>
        <taxon>Cyanophyceae</taxon>
        <taxon>Oscillatoriophycideae</taxon>
        <taxon>Oscillatoriales</taxon>
        <taxon>Microcoleaceae</taxon>
        <taxon>Lyngbya</taxon>
    </lineage>
</organism>
<dbReference type="EMBL" id="JTHE02000003">
    <property type="protein sequence ID" value="NEV66525.1"/>
    <property type="molecule type" value="Genomic_DNA"/>
</dbReference>
<dbReference type="AlphaFoldDB" id="A0A0C1UMZ5"/>
<feature type="region of interest" description="Disordered" evidence="1">
    <location>
        <begin position="197"/>
        <end position="230"/>
    </location>
</feature>
<feature type="region of interest" description="Disordered" evidence="1">
    <location>
        <begin position="287"/>
        <end position="337"/>
    </location>
</feature>
<accession>A0A0C1UMZ5</accession>